<keyword evidence="2" id="KW-1185">Reference proteome</keyword>
<dbReference type="InterPro" id="IPR036291">
    <property type="entry name" value="NAD(P)-bd_dom_sf"/>
</dbReference>
<dbReference type="InterPro" id="IPR002347">
    <property type="entry name" value="SDR_fam"/>
</dbReference>
<proteinExistence type="predicted"/>
<organism evidence="1 2">
    <name type="scientific">Paenibacillus provencensis</name>
    <dbReference type="NCBI Taxonomy" id="441151"/>
    <lineage>
        <taxon>Bacteria</taxon>
        <taxon>Bacillati</taxon>
        <taxon>Bacillota</taxon>
        <taxon>Bacilli</taxon>
        <taxon>Bacillales</taxon>
        <taxon>Paenibacillaceae</taxon>
        <taxon>Paenibacillus</taxon>
    </lineage>
</organism>
<gene>
    <name evidence="1" type="ORF">ACFQ3J_13100</name>
</gene>
<sequence length="44" mass="4538">MSNHKQIAVITGAGSGIGRASSIQLAKDGYTVVLVDYNTESGEV</sequence>
<comment type="caution">
    <text evidence="1">The sequence shown here is derived from an EMBL/GenBank/DDBJ whole genome shotgun (WGS) entry which is preliminary data.</text>
</comment>
<name>A0ABW3PTV9_9BACL</name>
<dbReference type="Gene3D" id="3.40.50.720">
    <property type="entry name" value="NAD(P)-binding Rossmann-like Domain"/>
    <property type="match status" value="1"/>
</dbReference>
<protein>
    <submittedName>
        <fullName evidence="1">SDR family NAD(P)-dependent oxidoreductase</fullName>
    </submittedName>
</protein>
<dbReference type="SUPFAM" id="SSF51735">
    <property type="entry name" value="NAD(P)-binding Rossmann-fold domains"/>
    <property type="match status" value="1"/>
</dbReference>
<dbReference type="EMBL" id="JBHTKX010000001">
    <property type="protein sequence ID" value="MFD1129112.1"/>
    <property type="molecule type" value="Genomic_DNA"/>
</dbReference>
<reference evidence="2" key="1">
    <citation type="journal article" date="2019" name="Int. J. Syst. Evol. Microbiol.">
        <title>The Global Catalogue of Microorganisms (GCM) 10K type strain sequencing project: providing services to taxonomists for standard genome sequencing and annotation.</title>
        <authorList>
            <consortium name="The Broad Institute Genomics Platform"/>
            <consortium name="The Broad Institute Genome Sequencing Center for Infectious Disease"/>
            <person name="Wu L."/>
            <person name="Ma J."/>
        </authorList>
    </citation>
    <scope>NUCLEOTIDE SEQUENCE [LARGE SCALE GENOMIC DNA]</scope>
    <source>
        <strain evidence="2">CCUG 53519</strain>
    </source>
</reference>
<dbReference type="Pfam" id="PF00106">
    <property type="entry name" value="adh_short"/>
    <property type="match status" value="1"/>
</dbReference>
<dbReference type="RefSeq" id="WP_251582050.1">
    <property type="nucleotide sequence ID" value="NZ_JBHTKX010000001.1"/>
</dbReference>
<evidence type="ECO:0000313" key="1">
    <source>
        <dbReference type="EMBL" id="MFD1129112.1"/>
    </source>
</evidence>
<dbReference type="Proteomes" id="UP001597169">
    <property type="component" value="Unassembled WGS sequence"/>
</dbReference>
<evidence type="ECO:0000313" key="2">
    <source>
        <dbReference type="Proteomes" id="UP001597169"/>
    </source>
</evidence>
<accession>A0ABW3PTV9</accession>